<feature type="compositionally biased region" description="Basic and acidic residues" evidence="1">
    <location>
        <begin position="83"/>
        <end position="92"/>
    </location>
</feature>
<comment type="caution">
    <text evidence="2">The sequence shown here is derived from an EMBL/GenBank/DDBJ whole genome shotgun (WGS) entry which is preliminary data.</text>
</comment>
<proteinExistence type="predicted"/>
<sequence>MNALKTRKHVWSVLRKTPNTPSPQENSTEGKEESLFTLERELRRTHLTRVEKVEKRRHTEKFRGGRFPIGLLAVEQEDSKRLETQLEAEESRNLSALEDLPRSC</sequence>
<feature type="region of interest" description="Disordered" evidence="1">
    <location>
        <begin position="1"/>
        <end position="34"/>
    </location>
</feature>
<reference evidence="2 3" key="2">
    <citation type="journal article" date="2019" name="G3 (Bethesda)">
        <title>Hybrid Assembly of the Genome of the Entomopathogenic Nematode Steinernema carpocapsae Identifies the X-Chromosome.</title>
        <authorList>
            <person name="Serra L."/>
            <person name="Macchietto M."/>
            <person name="Macias-Munoz A."/>
            <person name="McGill C.J."/>
            <person name="Rodriguez I.M."/>
            <person name="Rodriguez B."/>
            <person name="Murad R."/>
            <person name="Mortazavi A."/>
        </authorList>
    </citation>
    <scope>NUCLEOTIDE SEQUENCE [LARGE SCALE GENOMIC DNA]</scope>
    <source>
        <strain evidence="2 3">ALL</strain>
    </source>
</reference>
<protein>
    <submittedName>
        <fullName evidence="2">Uncharacterized protein</fullName>
    </submittedName>
</protein>
<reference evidence="2 3" key="1">
    <citation type="journal article" date="2015" name="Genome Biol.">
        <title>Comparative genomics of Steinernema reveals deeply conserved gene regulatory networks.</title>
        <authorList>
            <person name="Dillman A.R."/>
            <person name="Macchietto M."/>
            <person name="Porter C.F."/>
            <person name="Rogers A."/>
            <person name="Williams B."/>
            <person name="Antoshechkin I."/>
            <person name="Lee M.M."/>
            <person name="Goodwin Z."/>
            <person name="Lu X."/>
            <person name="Lewis E.E."/>
            <person name="Goodrich-Blair H."/>
            <person name="Stock S.P."/>
            <person name="Adams B.J."/>
            <person name="Sternberg P.W."/>
            <person name="Mortazavi A."/>
        </authorList>
    </citation>
    <scope>NUCLEOTIDE SEQUENCE [LARGE SCALE GENOMIC DNA]</scope>
    <source>
        <strain evidence="2 3">ALL</strain>
    </source>
</reference>
<dbReference type="EMBL" id="AZBU02000013">
    <property type="protein sequence ID" value="TKR58584.1"/>
    <property type="molecule type" value="Genomic_DNA"/>
</dbReference>
<feature type="compositionally biased region" description="Polar residues" evidence="1">
    <location>
        <begin position="17"/>
        <end position="27"/>
    </location>
</feature>
<dbReference type="AlphaFoldDB" id="A0A4U5LRH0"/>
<evidence type="ECO:0000313" key="2">
    <source>
        <dbReference type="EMBL" id="TKR58584.1"/>
    </source>
</evidence>
<dbReference type="Proteomes" id="UP000298663">
    <property type="component" value="Unassembled WGS sequence"/>
</dbReference>
<organism evidence="2 3">
    <name type="scientific">Steinernema carpocapsae</name>
    <name type="common">Entomopathogenic nematode</name>
    <dbReference type="NCBI Taxonomy" id="34508"/>
    <lineage>
        <taxon>Eukaryota</taxon>
        <taxon>Metazoa</taxon>
        <taxon>Ecdysozoa</taxon>
        <taxon>Nematoda</taxon>
        <taxon>Chromadorea</taxon>
        <taxon>Rhabditida</taxon>
        <taxon>Tylenchina</taxon>
        <taxon>Panagrolaimomorpha</taxon>
        <taxon>Strongyloidoidea</taxon>
        <taxon>Steinernematidae</taxon>
        <taxon>Steinernema</taxon>
    </lineage>
</organism>
<name>A0A4U5LRH0_STECR</name>
<feature type="region of interest" description="Disordered" evidence="1">
    <location>
        <begin position="83"/>
        <end position="104"/>
    </location>
</feature>
<accession>A0A4U5LRH0</accession>
<evidence type="ECO:0000256" key="1">
    <source>
        <dbReference type="SAM" id="MobiDB-lite"/>
    </source>
</evidence>
<feature type="compositionally biased region" description="Basic residues" evidence="1">
    <location>
        <begin position="1"/>
        <end position="10"/>
    </location>
</feature>
<gene>
    <name evidence="2" type="ORF">L596_030010</name>
</gene>
<evidence type="ECO:0000313" key="3">
    <source>
        <dbReference type="Proteomes" id="UP000298663"/>
    </source>
</evidence>
<keyword evidence="3" id="KW-1185">Reference proteome</keyword>